<dbReference type="SUPFAM" id="SSF52047">
    <property type="entry name" value="RNI-like"/>
    <property type="match status" value="1"/>
</dbReference>
<feature type="signal peptide" evidence="12">
    <location>
        <begin position="1"/>
        <end position="33"/>
    </location>
</feature>
<dbReference type="Pfam" id="PF23559">
    <property type="entry name" value="WHD_DRP"/>
    <property type="match status" value="1"/>
</dbReference>
<dbReference type="EMBL" id="RWGY01000031">
    <property type="protein sequence ID" value="TVU14782.1"/>
    <property type="molecule type" value="Genomic_DNA"/>
</dbReference>
<dbReference type="Pfam" id="PF18052">
    <property type="entry name" value="Rx_N"/>
    <property type="match status" value="1"/>
</dbReference>
<dbReference type="Pfam" id="PF00931">
    <property type="entry name" value="NB-ARC"/>
    <property type="match status" value="1"/>
</dbReference>
<dbReference type="GO" id="GO:0006952">
    <property type="term" value="P:defense response"/>
    <property type="evidence" value="ECO:0007669"/>
    <property type="project" value="UniProtKB-KW"/>
</dbReference>
<dbReference type="Gene3D" id="1.10.10.10">
    <property type="entry name" value="Winged helix-like DNA-binding domain superfamily/Winged helix DNA-binding domain"/>
    <property type="match status" value="1"/>
</dbReference>
<evidence type="ECO:0000256" key="1">
    <source>
        <dbReference type="ARBA" id="ARBA00008894"/>
    </source>
</evidence>
<dbReference type="SUPFAM" id="SSF57667">
    <property type="entry name" value="beta-beta-alpha zinc fingers"/>
    <property type="match status" value="1"/>
</dbReference>
<keyword evidence="2" id="KW-0433">Leucine-rich repeat</keyword>
<evidence type="ECO:0000313" key="14">
    <source>
        <dbReference type="EMBL" id="TVU14782.1"/>
    </source>
</evidence>
<dbReference type="Pfam" id="PF25019">
    <property type="entry name" value="LRR_R13L1-DRL21"/>
    <property type="match status" value="1"/>
</dbReference>
<keyword evidence="5" id="KW-0547">Nucleotide-binding</keyword>
<dbReference type="InterPro" id="IPR058922">
    <property type="entry name" value="WHD_DRP"/>
</dbReference>
<keyword evidence="12" id="KW-0732">Signal</keyword>
<dbReference type="SUPFAM" id="SSF52058">
    <property type="entry name" value="L domain-like"/>
    <property type="match status" value="2"/>
</dbReference>
<evidence type="ECO:0000313" key="15">
    <source>
        <dbReference type="Proteomes" id="UP000324897"/>
    </source>
</evidence>
<proteinExistence type="inferred from homology"/>
<evidence type="ECO:0000259" key="13">
    <source>
        <dbReference type="PROSITE" id="PS50808"/>
    </source>
</evidence>
<dbReference type="GO" id="GO:0043531">
    <property type="term" value="F:ADP binding"/>
    <property type="evidence" value="ECO:0007669"/>
    <property type="project" value="InterPro"/>
</dbReference>
<accession>A0A5J9TTT4</accession>
<evidence type="ECO:0000256" key="11">
    <source>
        <dbReference type="SAM" id="MobiDB-lite"/>
    </source>
</evidence>
<dbReference type="SUPFAM" id="SSF52540">
    <property type="entry name" value="P-loop containing nucleoside triphosphate hydrolases"/>
    <property type="match status" value="1"/>
</dbReference>
<feature type="region of interest" description="Disordered" evidence="11">
    <location>
        <begin position="137"/>
        <end position="156"/>
    </location>
</feature>
<feature type="domain" description="BED-type" evidence="13">
    <location>
        <begin position="160"/>
        <end position="217"/>
    </location>
</feature>
<dbReference type="SMART" id="SM00614">
    <property type="entry name" value="ZnF_BED"/>
    <property type="match status" value="1"/>
</dbReference>
<dbReference type="InterPro" id="IPR041118">
    <property type="entry name" value="Rx_N"/>
</dbReference>
<keyword evidence="7" id="KW-0611">Plant defense</keyword>
<name>A0A5J9TTT4_9POAL</name>
<comment type="caution">
    <text evidence="14">The sequence shown here is derived from an EMBL/GenBank/DDBJ whole genome shotgun (WGS) entry which is preliminary data.</text>
</comment>
<dbReference type="GO" id="GO:0003677">
    <property type="term" value="F:DNA binding"/>
    <property type="evidence" value="ECO:0007669"/>
    <property type="project" value="InterPro"/>
</dbReference>
<keyword evidence="9" id="KW-0067">ATP-binding</keyword>
<dbReference type="GO" id="GO:0005524">
    <property type="term" value="F:ATP binding"/>
    <property type="evidence" value="ECO:0007669"/>
    <property type="project" value="UniProtKB-KW"/>
</dbReference>
<dbReference type="PROSITE" id="PS50808">
    <property type="entry name" value="ZF_BED"/>
    <property type="match status" value="1"/>
</dbReference>
<feature type="chain" id="PRO_5023843722" description="BED-type domain-containing protein" evidence="12">
    <location>
        <begin position="34"/>
        <end position="1616"/>
    </location>
</feature>
<dbReference type="PANTHER" id="PTHR36766">
    <property type="entry name" value="PLANT BROAD-SPECTRUM MILDEW RESISTANCE PROTEIN RPW8"/>
    <property type="match status" value="1"/>
</dbReference>
<dbReference type="Proteomes" id="UP000324897">
    <property type="component" value="Unassembled WGS sequence"/>
</dbReference>
<organism evidence="14 15">
    <name type="scientific">Eragrostis curvula</name>
    <name type="common">weeping love grass</name>
    <dbReference type="NCBI Taxonomy" id="38414"/>
    <lineage>
        <taxon>Eukaryota</taxon>
        <taxon>Viridiplantae</taxon>
        <taxon>Streptophyta</taxon>
        <taxon>Embryophyta</taxon>
        <taxon>Tracheophyta</taxon>
        <taxon>Spermatophyta</taxon>
        <taxon>Magnoliopsida</taxon>
        <taxon>Liliopsida</taxon>
        <taxon>Poales</taxon>
        <taxon>Poaceae</taxon>
        <taxon>PACMAD clade</taxon>
        <taxon>Chloridoideae</taxon>
        <taxon>Eragrostideae</taxon>
        <taxon>Eragrostidinae</taxon>
        <taxon>Eragrostis</taxon>
    </lineage>
</organism>
<dbReference type="InterPro" id="IPR036236">
    <property type="entry name" value="Znf_C2H2_sf"/>
</dbReference>
<evidence type="ECO:0000256" key="9">
    <source>
        <dbReference type="ARBA" id="ARBA00022840"/>
    </source>
</evidence>
<keyword evidence="6 10" id="KW-0863">Zinc-finger</keyword>
<evidence type="ECO:0000256" key="4">
    <source>
        <dbReference type="ARBA" id="ARBA00022737"/>
    </source>
</evidence>
<dbReference type="PANTHER" id="PTHR36766:SF73">
    <property type="entry name" value="NB-ARC DOMAIN-CONTAINING PROTEIN"/>
    <property type="match status" value="1"/>
</dbReference>
<keyword evidence="4" id="KW-0677">Repeat</keyword>
<dbReference type="InterPro" id="IPR056789">
    <property type="entry name" value="LRR_R13L1-DRL21"/>
</dbReference>
<dbReference type="InterPro" id="IPR036388">
    <property type="entry name" value="WH-like_DNA-bd_sf"/>
</dbReference>
<sequence>SALLPLAFSIDHCSRTLLLLALMEAMEASSVEAAVLWLAQTILANLLIDKLDEWLRQVGLADDTQKLRVEIEKVEMVVSAGKGRAIGNRPLARLLARLKELLYDADDVVDELDYYRLKHEVEGDAQPCAVETAELTGGDEAEQVDPSSTNAGMLSSSDNRLRSKVWEKFSVVVVDGKPVKAVCKNCSKQIQCETTNGTSVLHNHLKSASCKRKRSATEQTACPASRYYYYYFASDQQPSNGGGTDSISRKRTRVDEELTHNTVANPHPWDKAGFSNTIWQIARQLQDIRLELNEFQTVCCVNLNHNQNATPYPRLRTSSLIRQKVYGREKEKNYIIRVMRAGESDTLTVLPIVGIGGVGKTALAQLVYNDPTVENQYERAWVWVSDNFDKVIVTRDMLDFFSQESHKRISNYAKLQEILKGHMEHHSKKFLLILDDVWGNMDCYQWNELLAPLQSSPTKGNMIIMTTRNLFLAQRIGTVKPMKLGALKDHDDLNNYYDLFEEPGNLDEYYDDGDVWSLFKAAAFGTDRYKWNRNLEKVGSQIVKKLAGNPLAVETAGNVLREQHRSVDHWNNILKNEDWKSLQHSRGIMPSLKLSYDQLPYKLQQCFLYCSIFPYRYKFLAEDLIAIWISQGFVKGNNSSNIEETGRGYLTELVGSGFFEQVDTEGSQICVMVPALMHDFAKLVSRKECAVIDSMECNEMLPTTRHLSILTDFAYHNEDHPQNIHRNERFEEKLRSVVTPARKLRTLLLIGKCDHFFLRSFQHIFEKEKYLRMLQISSPYASFDDDLLPSLVNSTHLRYLKVKIKGNGEALHIPQSKFYHLEALDAGNSAICNDMNGFVSMRRLVVKRGAHSSITGIDETSYPEESHNSTYKKSGCFEIRQLQSVNRLVHLSVFQLGNVNTAEADGSKVLRDKQHLENLQLSWNDTLLLDEYDCLPIRDSNSPSSRNFADMASDVLESLQPHHNLKCLQISGYSGATSPSWLASSVTNLRALHLEDCGEWQILPSLGSLPFLIKLKLRNMKKVIEVSIPSLEELVLFNLPKLELCSCSSVMDLSSSLRVLKISNCHVLKSFPLFESCEKFNIKQKSWLPRIDKLTIHDCSQLKISNHLPPSNTVSELSIRGVLEVPDMFLQNKSVPYMEGPPEEIVSLSGTSSEATMLDNKRFAYRNLRMLIDLSICNQNRVYISFQGFRQLINLKYLRLRDCKEVFSSNVVQDPTDEYITAANDSALPSLRLLSILNCGISGKCLSVLLRHVKAVEKLSLYACQQITTLSIEENESNLSDLRSGPEASSSGSSYNNALAVPPSDGLLRLPSNLLSSVKEMSIEHCDKLIYQGSEVGIARFTSLEELEIFGCPELIRSLVHSSENNDSANARWFLPLSLCRIFMDESPETLQLCFPENRRLCSSLKLLEVARSPRLKSLQLHSCTTLENLLIESCERLAALEGLQSLGSLRMLKSTFCPRVPPYLENLSRQDYQLCSRLEWLKVDEFSFLSSSFCMRLTSLKRLDILSYCHDEEEITGLTDEQERALQRLTSLQELRFIHCEHLKNLPVGLHSLPSLRKLEIGKCPCITSLPEQGLPPSLEELEIICCSEELVEQCRMQETNKLKVKINGKSKMHG</sequence>
<dbReference type="Gramene" id="TVU14782">
    <property type="protein sequence ID" value="TVU14782"/>
    <property type="gene ID" value="EJB05_38275"/>
</dbReference>
<dbReference type="Gene3D" id="3.40.50.300">
    <property type="entry name" value="P-loop containing nucleotide triphosphate hydrolases"/>
    <property type="match status" value="1"/>
</dbReference>
<evidence type="ECO:0000256" key="3">
    <source>
        <dbReference type="ARBA" id="ARBA00022723"/>
    </source>
</evidence>
<dbReference type="GO" id="GO:0051707">
    <property type="term" value="P:response to other organism"/>
    <property type="evidence" value="ECO:0007669"/>
    <property type="project" value="UniProtKB-ARBA"/>
</dbReference>
<dbReference type="InterPro" id="IPR042197">
    <property type="entry name" value="Apaf_helical"/>
</dbReference>
<dbReference type="GO" id="GO:0008270">
    <property type="term" value="F:zinc ion binding"/>
    <property type="evidence" value="ECO:0007669"/>
    <property type="project" value="UniProtKB-KW"/>
</dbReference>
<evidence type="ECO:0000256" key="10">
    <source>
        <dbReference type="PROSITE-ProRule" id="PRU00027"/>
    </source>
</evidence>
<dbReference type="PRINTS" id="PR00364">
    <property type="entry name" value="DISEASERSIST"/>
</dbReference>
<keyword evidence="8" id="KW-0862">Zinc</keyword>
<dbReference type="OrthoDB" id="683516at2759"/>
<feature type="non-terminal residue" evidence="14">
    <location>
        <position position="1"/>
    </location>
</feature>
<evidence type="ECO:0000256" key="5">
    <source>
        <dbReference type="ARBA" id="ARBA00022741"/>
    </source>
</evidence>
<reference evidence="14 15" key="1">
    <citation type="journal article" date="2019" name="Sci. Rep.">
        <title>A high-quality genome of Eragrostis curvula grass provides insights into Poaceae evolution and supports new strategies to enhance forage quality.</title>
        <authorList>
            <person name="Carballo J."/>
            <person name="Santos B.A.C.M."/>
            <person name="Zappacosta D."/>
            <person name="Garbus I."/>
            <person name="Selva J.P."/>
            <person name="Gallo C.A."/>
            <person name="Diaz A."/>
            <person name="Albertini E."/>
            <person name="Caccamo M."/>
            <person name="Echenique V."/>
        </authorList>
    </citation>
    <scope>NUCLEOTIDE SEQUENCE [LARGE SCALE GENOMIC DNA]</scope>
    <source>
        <strain evidence="15">cv. Victoria</strain>
        <tissue evidence="14">Leaf</tissue>
    </source>
</reference>
<dbReference type="Gene3D" id="1.10.8.430">
    <property type="entry name" value="Helical domain of apoptotic protease-activating factors"/>
    <property type="match status" value="1"/>
</dbReference>
<dbReference type="Gene3D" id="3.80.10.10">
    <property type="entry name" value="Ribonuclease Inhibitor"/>
    <property type="match status" value="3"/>
</dbReference>
<evidence type="ECO:0000256" key="12">
    <source>
        <dbReference type="SAM" id="SignalP"/>
    </source>
</evidence>
<gene>
    <name evidence="14" type="ORF">EJB05_38275</name>
</gene>
<dbReference type="InterPro" id="IPR032675">
    <property type="entry name" value="LRR_dom_sf"/>
</dbReference>
<dbReference type="InterPro" id="IPR003656">
    <property type="entry name" value="Znf_BED"/>
</dbReference>
<evidence type="ECO:0000256" key="8">
    <source>
        <dbReference type="ARBA" id="ARBA00022833"/>
    </source>
</evidence>
<feature type="compositionally biased region" description="Polar residues" evidence="11">
    <location>
        <begin position="145"/>
        <end position="156"/>
    </location>
</feature>
<evidence type="ECO:0000256" key="2">
    <source>
        <dbReference type="ARBA" id="ARBA00022614"/>
    </source>
</evidence>
<protein>
    <recommendedName>
        <fullName evidence="13">BED-type domain-containing protein</fullName>
    </recommendedName>
</protein>
<keyword evidence="15" id="KW-1185">Reference proteome</keyword>
<evidence type="ECO:0000256" key="6">
    <source>
        <dbReference type="ARBA" id="ARBA00022771"/>
    </source>
</evidence>
<dbReference type="InterPro" id="IPR027417">
    <property type="entry name" value="P-loop_NTPase"/>
</dbReference>
<evidence type="ECO:0000256" key="7">
    <source>
        <dbReference type="ARBA" id="ARBA00022821"/>
    </source>
</evidence>
<dbReference type="InterPro" id="IPR002182">
    <property type="entry name" value="NB-ARC"/>
</dbReference>
<comment type="similarity">
    <text evidence="1">Belongs to the disease resistance NB-LRR family.</text>
</comment>
<keyword evidence="3" id="KW-0479">Metal-binding</keyword>